<dbReference type="InterPro" id="IPR052713">
    <property type="entry name" value="FeoA"/>
</dbReference>
<dbReference type="SMART" id="SM00899">
    <property type="entry name" value="FeoA"/>
    <property type="match status" value="1"/>
</dbReference>
<dbReference type="OrthoDB" id="7173531at2"/>
<evidence type="ECO:0000313" key="4">
    <source>
        <dbReference type="Proteomes" id="UP000249524"/>
    </source>
</evidence>
<evidence type="ECO:0000256" key="1">
    <source>
        <dbReference type="ARBA" id="ARBA00023004"/>
    </source>
</evidence>
<feature type="domain" description="Ferrous iron transporter FeoA-like" evidence="2">
    <location>
        <begin position="5"/>
        <end position="88"/>
    </location>
</feature>
<proteinExistence type="predicted"/>
<dbReference type="EMBL" id="QFYS01000004">
    <property type="protein sequence ID" value="RAK65651.1"/>
    <property type="molecule type" value="Genomic_DNA"/>
</dbReference>
<reference evidence="3 4" key="1">
    <citation type="submission" date="2018-05" db="EMBL/GenBank/DDBJ databases">
        <authorList>
            <person name="Lanie J.A."/>
            <person name="Ng W.-L."/>
            <person name="Kazmierczak K.M."/>
            <person name="Andrzejewski T.M."/>
            <person name="Davidsen T.M."/>
            <person name="Wayne K.J."/>
            <person name="Tettelin H."/>
            <person name="Glass J.I."/>
            <person name="Rusch D."/>
            <person name="Podicherti R."/>
            <person name="Tsui H.-C.T."/>
            <person name="Winkler M.E."/>
        </authorList>
    </citation>
    <scope>NUCLEOTIDE SEQUENCE [LARGE SCALE GENOMIC DNA]</scope>
    <source>
        <strain evidence="3 4">BUT-10</strain>
    </source>
</reference>
<dbReference type="Gene3D" id="2.30.30.90">
    <property type="match status" value="1"/>
</dbReference>
<evidence type="ECO:0000313" key="3">
    <source>
        <dbReference type="EMBL" id="RAK65651.1"/>
    </source>
</evidence>
<dbReference type="GO" id="GO:0046914">
    <property type="term" value="F:transition metal ion binding"/>
    <property type="evidence" value="ECO:0007669"/>
    <property type="project" value="InterPro"/>
</dbReference>
<dbReference type="SUPFAM" id="SSF50037">
    <property type="entry name" value="C-terminal domain of transcriptional repressors"/>
    <property type="match status" value="1"/>
</dbReference>
<dbReference type="Pfam" id="PF04023">
    <property type="entry name" value="FeoA"/>
    <property type="match status" value="1"/>
</dbReference>
<keyword evidence="1" id="KW-0408">Iron</keyword>
<organism evidence="3 4">
    <name type="scientific">Phenylobacterium kunshanense</name>
    <dbReference type="NCBI Taxonomy" id="1445034"/>
    <lineage>
        <taxon>Bacteria</taxon>
        <taxon>Pseudomonadati</taxon>
        <taxon>Pseudomonadota</taxon>
        <taxon>Alphaproteobacteria</taxon>
        <taxon>Caulobacterales</taxon>
        <taxon>Caulobacteraceae</taxon>
        <taxon>Phenylobacterium</taxon>
    </lineage>
</organism>
<accession>A0A328BGJ0</accession>
<dbReference type="PANTHER" id="PTHR42954">
    <property type="entry name" value="FE(2+) TRANSPORT PROTEIN A"/>
    <property type="match status" value="1"/>
</dbReference>
<sequence length="91" mass="10235">MTPPAQLSRLKAGDRGVIVDVRRESQHRDHGVDDAELERRLLEFGFVEGAVLEVLHEGLIGGDPIAVKLDDMRVALRRRDAADVWVRLEPK</sequence>
<protein>
    <submittedName>
        <fullName evidence="3">Ferrous iron transport protein A</fullName>
    </submittedName>
</protein>
<dbReference type="InterPro" id="IPR007167">
    <property type="entry name" value="Fe-transptr_FeoA-like"/>
</dbReference>
<evidence type="ECO:0000259" key="2">
    <source>
        <dbReference type="SMART" id="SM00899"/>
    </source>
</evidence>
<dbReference type="InterPro" id="IPR008988">
    <property type="entry name" value="Transcriptional_repressor_C"/>
</dbReference>
<gene>
    <name evidence="3" type="ORF">DJ019_10320</name>
</gene>
<dbReference type="InterPro" id="IPR038157">
    <property type="entry name" value="FeoA_core_dom"/>
</dbReference>
<dbReference type="Proteomes" id="UP000249524">
    <property type="component" value="Unassembled WGS sequence"/>
</dbReference>
<name>A0A328BGJ0_9CAUL</name>
<keyword evidence="4" id="KW-1185">Reference proteome</keyword>
<dbReference type="PANTHER" id="PTHR42954:SF2">
    <property type="entry name" value="FE(2+) TRANSPORT PROTEIN A"/>
    <property type="match status" value="1"/>
</dbReference>
<comment type="caution">
    <text evidence="3">The sequence shown here is derived from an EMBL/GenBank/DDBJ whole genome shotgun (WGS) entry which is preliminary data.</text>
</comment>
<dbReference type="AlphaFoldDB" id="A0A328BGJ0"/>